<evidence type="ECO:0000313" key="7">
    <source>
        <dbReference type="Proteomes" id="UP000239785"/>
    </source>
</evidence>
<dbReference type="SUPFAM" id="SSF52540">
    <property type="entry name" value="P-loop containing nucleoside triphosphate hydrolases"/>
    <property type="match status" value="1"/>
</dbReference>
<dbReference type="InterPro" id="IPR050763">
    <property type="entry name" value="ABC_transporter_ATP-binding"/>
</dbReference>
<organism evidence="6 7">
    <name type="scientific">Mesoplasma corruscae</name>
    <dbReference type="NCBI Taxonomy" id="216874"/>
    <lineage>
        <taxon>Bacteria</taxon>
        <taxon>Bacillati</taxon>
        <taxon>Mycoplasmatota</taxon>
        <taxon>Mollicutes</taxon>
        <taxon>Entomoplasmatales</taxon>
        <taxon>Entomoplasmataceae</taxon>
        <taxon>Mesoplasma</taxon>
    </lineage>
</organism>
<gene>
    <name evidence="6" type="ORF">MCORR_v1c03310</name>
</gene>
<feature type="domain" description="ABC transporter" evidence="5">
    <location>
        <begin position="5"/>
        <end position="227"/>
    </location>
</feature>
<dbReference type="PROSITE" id="PS50893">
    <property type="entry name" value="ABC_TRANSPORTER_2"/>
    <property type="match status" value="1"/>
</dbReference>
<dbReference type="InterPro" id="IPR003593">
    <property type="entry name" value="AAA+_ATPase"/>
</dbReference>
<dbReference type="GO" id="GO:0005524">
    <property type="term" value="F:ATP binding"/>
    <property type="evidence" value="ECO:0007669"/>
    <property type="project" value="UniProtKB-KW"/>
</dbReference>
<reference evidence="6 7" key="1">
    <citation type="submission" date="2017-11" db="EMBL/GenBank/DDBJ databases">
        <title>Genome sequence of Mesoplasma corruscae ELCA-2 (ATCC 49579).</title>
        <authorList>
            <person name="Lo W.-S."/>
            <person name="Kuo C.-H."/>
        </authorList>
    </citation>
    <scope>NUCLEOTIDE SEQUENCE [LARGE SCALE GENOMIC DNA]</scope>
    <source>
        <strain evidence="6 7">ELCA-2</strain>
    </source>
</reference>
<dbReference type="PANTHER" id="PTHR42711:SF5">
    <property type="entry name" value="ABC TRANSPORTER ATP-BINDING PROTEIN NATA"/>
    <property type="match status" value="1"/>
</dbReference>
<dbReference type="AlphaFoldDB" id="A0A2S5RHC2"/>
<evidence type="ECO:0000256" key="3">
    <source>
        <dbReference type="ARBA" id="ARBA00022741"/>
    </source>
</evidence>
<comment type="caution">
    <text evidence="6">The sequence shown here is derived from an EMBL/GenBank/DDBJ whole genome shotgun (WGS) entry which is preliminary data.</text>
</comment>
<dbReference type="InterPro" id="IPR027417">
    <property type="entry name" value="P-loop_NTPase"/>
</dbReference>
<dbReference type="RefSeq" id="WP_104207869.1">
    <property type="nucleotide sequence ID" value="NZ_PHNF01000001.1"/>
</dbReference>
<dbReference type="Pfam" id="PF00005">
    <property type="entry name" value="ABC_tran"/>
    <property type="match status" value="1"/>
</dbReference>
<dbReference type="Gene3D" id="3.40.50.300">
    <property type="entry name" value="P-loop containing nucleotide triphosphate hydrolases"/>
    <property type="match status" value="1"/>
</dbReference>
<evidence type="ECO:0000259" key="5">
    <source>
        <dbReference type="PROSITE" id="PS50893"/>
    </source>
</evidence>
<dbReference type="Proteomes" id="UP000239785">
    <property type="component" value="Unassembled WGS sequence"/>
</dbReference>
<keyword evidence="3" id="KW-0547">Nucleotide-binding</keyword>
<keyword evidence="4 6" id="KW-0067">ATP-binding</keyword>
<dbReference type="EMBL" id="PHNF01000001">
    <property type="protein sequence ID" value="PPE06700.1"/>
    <property type="molecule type" value="Genomic_DNA"/>
</dbReference>
<evidence type="ECO:0000313" key="6">
    <source>
        <dbReference type="EMBL" id="PPE06700.1"/>
    </source>
</evidence>
<dbReference type="InterPro" id="IPR003439">
    <property type="entry name" value="ABC_transporter-like_ATP-bd"/>
</dbReference>
<dbReference type="CDD" id="cd03230">
    <property type="entry name" value="ABC_DR_subfamily_A"/>
    <property type="match status" value="1"/>
</dbReference>
<accession>A0A2S5RHC2</accession>
<comment type="similarity">
    <text evidence="1">Belongs to the ABC transporter superfamily.</text>
</comment>
<name>A0A2S5RHC2_9MOLU</name>
<dbReference type="OrthoDB" id="388394at2"/>
<keyword evidence="7" id="KW-1185">Reference proteome</keyword>
<evidence type="ECO:0000256" key="2">
    <source>
        <dbReference type="ARBA" id="ARBA00022448"/>
    </source>
</evidence>
<proteinExistence type="inferred from homology"/>
<sequence>MSNIIEIKDLEKKFKEKIVFKNLNLNIKKGEKVAIMGSNGCGKTTLVEMIAQFDKPTNGEIKINIQGNFKNEIGIQLQTGEWPPGVTPYDMLIFYRSVYPKFTSEWEREISTVFDIQEFIKTPLKKLSGGQRQRFNAMISVMNNPQIVILDELTTGLDMELQNKIIDFFSKKINEFGQTLLLVSHHPEEAEILCNRIIIIDEQKVFFDEKIKDVVKKYGSLRSVMNLFFKGELKNEIK</sequence>
<dbReference type="SMART" id="SM00382">
    <property type="entry name" value="AAA"/>
    <property type="match status" value="1"/>
</dbReference>
<protein>
    <submittedName>
        <fullName evidence="6">ABC transporter ATP-binding protein</fullName>
    </submittedName>
</protein>
<dbReference type="GO" id="GO:0016887">
    <property type="term" value="F:ATP hydrolysis activity"/>
    <property type="evidence" value="ECO:0007669"/>
    <property type="project" value="InterPro"/>
</dbReference>
<evidence type="ECO:0000256" key="1">
    <source>
        <dbReference type="ARBA" id="ARBA00005417"/>
    </source>
</evidence>
<keyword evidence="2" id="KW-0813">Transport</keyword>
<dbReference type="PANTHER" id="PTHR42711">
    <property type="entry name" value="ABC TRANSPORTER ATP-BINDING PROTEIN"/>
    <property type="match status" value="1"/>
</dbReference>
<evidence type="ECO:0000256" key="4">
    <source>
        <dbReference type="ARBA" id="ARBA00022840"/>
    </source>
</evidence>